<dbReference type="EMBL" id="QQBB01000003">
    <property type="protein sequence ID" value="RDI60267.1"/>
    <property type="molecule type" value="Genomic_DNA"/>
</dbReference>
<proteinExistence type="predicted"/>
<protein>
    <submittedName>
        <fullName evidence="2">Pimeloyl-ACP methyl ester carboxylesterase</fullName>
    </submittedName>
</protein>
<evidence type="ECO:0000259" key="1">
    <source>
        <dbReference type="Pfam" id="PF12697"/>
    </source>
</evidence>
<comment type="caution">
    <text evidence="2">The sequence shown here is derived from an EMBL/GenBank/DDBJ whole genome shotgun (WGS) entry which is preliminary data.</text>
</comment>
<keyword evidence="3" id="KW-1185">Reference proteome</keyword>
<evidence type="ECO:0000313" key="3">
    <source>
        <dbReference type="Proteomes" id="UP000254925"/>
    </source>
</evidence>
<dbReference type="RefSeq" id="WP_114769948.1">
    <property type="nucleotide sequence ID" value="NZ_QQBB01000003.1"/>
</dbReference>
<dbReference type="Pfam" id="PF12697">
    <property type="entry name" value="Abhydrolase_6"/>
    <property type="match status" value="1"/>
</dbReference>
<organism evidence="2 3">
    <name type="scientific">Microvirga subterranea</name>
    <dbReference type="NCBI Taxonomy" id="186651"/>
    <lineage>
        <taxon>Bacteria</taxon>
        <taxon>Pseudomonadati</taxon>
        <taxon>Pseudomonadota</taxon>
        <taxon>Alphaproteobacteria</taxon>
        <taxon>Hyphomicrobiales</taxon>
        <taxon>Methylobacteriaceae</taxon>
        <taxon>Microvirga</taxon>
    </lineage>
</organism>
<dbReference type="InterPro" id="IPR029058">
    <property type="entry name" value="AB_hydrolase_fold"/>
</dbReference>
<sequence>MSGGFRELFVSAADGLRLYARDYGPETGDALPVVCLPGLARTAEDFHELAEALAHDPVRPRRVLCLDYRGRGRSEWDKDWRNYDVRVELNDTLQVLVVAGIEAAVFVGTSRGGLITMALGAMRPTLLRGAVLNDVGPVIEGKGLARIRGYVGKLPQPRTLEEAGQILRRMSDAQFPRFSEEQWQRMARGTWREENGRLVLRYDPTLMKTLEALDLEMPLPVLWPFFESLSAIPVLAIRGANSDLLGAETLKAMQDKHPRIKAITVPDQGHAPALEGELIEAVRSLVAEAERMPAQSPTAA</sequence>
<evidence type="ECO:0000313" key="2">
    <source>
        <dbReference type="EMBL" id="RDI60267.1"/>
    </source>
</evidence>
<reference evidence="2 3" key="1">
    <citation type="submission" date="2018-07" db="EMBL/GenBank/DDBJ databases">
        <title>Genomic Encyclopedia of Type Strains, Phase IV (KMG-IV): sequencing the most valuable type-strain genomes for metagenomic binning, comparative biology and taxonomic classification.</title>
        <authorList>
            <person name="Goeker M."/>
        </authorList>
    </citation>
    <scope>NUCLEOTIDE SEQUENCE [LARGE SCALE GENOMIC DNA]</scope>
    <source>
        <strain evidence="2 3">DSM 14364</strain>
    </source>
</reference>
<dbReference type="PANTHER" id="PTHR43433:SF5">
    <property type="entry name" value="AB HYDROLASE-1 DOMAIN-CONTAINING PROTEIN"/>
    <property type="match status" value="1"/>
</dbReference>
<dbReference type="PANTHER" id="PTHR43433">
    <property type="entry name" value="HYDROLASE, ALPHA/BETA FOLD FAMILY PROTEIN"/>
    <property type="match status" value="1"/>
</dbReference>
<gene>
    <name evidence="2" type="ORF">DES45_103529</name>
</gene>
<feature type="domain" description="AB hydrolase-1" evidence="1">
    <location>
        <begin position="33"/>
        <end position="275"/>
    </location>
</feature>
<accession>A0A370HP97</accession>
<name>A0A370HP97_9HYPH</name>
<dbReference type="SUPFAM" id="SSF53474">
    <property type="entry name" value="alpha/beta-Hydrolases"/>
    <property type="match status" value="1"/>
</dbReference>
<dbReference type="Proteomes" id="UP000254925">
    <property type="component" value="Unassembled WGS sequence"/>
</dbReference>
<dbReference type="AlphaFoldDB" id="A0A370HP97"/>
<dbReference type="Gene3D" id="3.40.50.1820">
    <property type="entry name" value="alpha/beta hydrolase"/>
    <property type="match status" value="1"/>
</dbReference>
<dbReference type="InterPro" id="IPR000073">
    <property type="entry name" value="AB_hydrolase_1"/>
</dbReference>
<dbReference type="OrthoDB" id="9791366at2"/>
<dbReference type="InterPro" id="IPR050471">
    <property type="entry name" value="AB_hydrolase"/>
</dbReference>